<dbReference type="AlphaFoldDB" id="A0A0R3QCV5"/>
<dbReference type="WBParaSite" id="BTMF_0000418501-mRNA-1">
    <property type="protein sequence ID" value="BTMF_0000418501-mRNA-1"/>
    <property type="gene ID" value="BTMF_0000418501"/>
</dbReference>
<feature type="region of interest" description="Disordered" evidence="1">
    <location>
        <begin position="21"/>
        <end position="83"/>
    </location>
</feature>
<keyword evidence="3" id="KW-1185">Reference proteome</keyword>
<dbReference type="Proteomes" id="UP000280834">
    <property type="component" value="Unassembled WGS sequence"/>
</dbReference>
<feature type="compositionally biased region" description="Polar residues" evidence="1">
    <location>
        <begin position="52"/>
        <end position="76"/>
    </location>
</feature>
<evidence type="ECO:0000313" key="4">
    <source>
        <dbReference type="WBParaSite" id="BTMF_0000418501-mRNA-1"/>
    </source>
</evidence>
<sequence length="83" mass="9372">MYCRAQEVLDDALESIGVDIIPDHRNDCPYRKTSDDQKIHNLNRSDDRDNIHQSGTTKNEINTEQQSVPTDFTGTASVRIPNG</sequence>
<evidence type="ECO:0000256" key="1">
    <source>
        <dbReference type="SAM" id="MobiDB-lite"/>
    </source>
</evidence>
<evidence type="ECO:0000313" key="3">
    <source>
        <dbReference type="Proteomes" id="UP000280834"/>
    </source>
</evidence>
<organism evidence="4">
    <name type="scientific">Brugia timori</name>
    <dbReference type="NCBI Taxonomy" id="42155"/>
    <lineage>
        <taxon>Eukaryota</taxon>
        <taxon>Metazoa</taxon>
        <taxon>Ecdysozoa</taxon>
        <taxon>Nematoda</taxon>
        <taxon>Chromadorea</taxon>
        <taxon>Rhabditida</taxon>
        <taxon>Spirurina</taxon>
        <taxon>Spiruromorpha</taxon>
        <taxon>Filarioidea</taxon>
        <taxon>Onchocercidae</taxon>
        <taxon>Brugia</taxon>
    </lineage>
</organism>
<reference evidence="4" key="1">
    <citation type="submission" date="2017-02" db="UniProtKB">
        <authorList>
            <consortium name="WormBaseParasite"/>
        </authorList>
    </citation>
    <scope>IDENTIFICATION</scope>
</reference>
<name>A0A0R3QCV5_9BILA</name>
<feature type="compositionally biased region" description="Basic and acidic residues" evidence="1">
    <location>
        <begin position="21"/>
        <end position="51"/>
    </location>
</feature>
<evidence type="ECO:0000313" key="2">
    <source>
        <dbReference type="EMBL" id="VDO14894.1"/>
    </source>
</evidence>
<proteinExistence type="predicted"/>
<dbReference type="EMBL" id="UZAG01003163">
    <property type="protein sequence ID" value="VDO14894.1"/>
    <property type="molecule type" value="Genomic_DNA"/>
</dbReference>
<gene>
    <name evidence="2" type="ORF">BTMF_LOCUS3489</name>
</gene>
<protein>
    <submittedName>
        <fullName evidence="2 4">Uncharacterized protein</fullName>
    </submittedName>
</protein>
<accession>A0A0R3QCV5</accession>
<dbReference type="STRING" id="42155.A0A0R3QCV5"/>
<reference evidence="2 3" key="2">
    <citation type="submission" date="2018-11" db="EMBL/GenBank/DDBJ databases">
        <authorList>
            <consortium name="Pathogen Informatics"/>
        </authorList>
    </citation>
    <scope>NUCLEOTIDE SEQUENCE [LARGE SCALE GENOMIC DNA]</scope>
</reference>